<name>A0AB39BJC3_9MICO</name>
<protein>
    <submittedName>
        <fullName evidence="3">SDR family NAD(P)-dependent oxidoreductase</fullName>
        <ecNumber evidence="3">1.1.1.-</ecNumber>
    </submittedName>
</protein>
<dbReference type="RefSeq" id="WP_368499120.1">
    <property type="nucleotide sequence ID" value="NZ_CP162511.1"/>
</dbReference>
<gene>
    <name evidence="3" type="ORF">ABFY20_06465</name>
</gene>
<dbReference type="Pfam" id="PF13561">
    <property type="entry name" value="adh_short_C2"/>
    <property type="match status" value="1"/>
</dbReference>
<dbReference type="PROSITE" id="PS00061">
    <property type="entry name" value="ADH_SHORT"/>
    <property type="match status" value="1"/>
</dbReference>
<evidence type="ECO:0000313" key="3">
    <source>
        <dbReference type="EMBL" id="XDI06742.1"/>
    </source>
</evidence>
<dbReference type="SUPFAM" id="SSF51735">
    <property type="entry name" value="NAD(P)-binding Rossmann-fold domains"/>
    <property type="match status" value="1"/>
</dbReference>
<dbReference type="Gene3D" id="3.40.50.720">
    <property type="entry name" value="NAD(P)-binding Rossmann-like Domain"/>
    <property type="match status" value="1"/>
</dbReference>
<evidence type="ECO:0000256" key="1">
    <source>
        <dbReference type="ARBA" id="ARBA00006484"/>
    </source>
</evidence>
<dbReference type="InterPro" id="IPR002347">
    <property type="entry name" value="SDR_fam"/>
</dbReference>
<dbReference type="InterPro" id="IPR036291">
    <property type="entry name" value="NAD(P)-bd_dom_sf"/>
</dbReference>
<dbReference type="PANTHER" id="PTHR24321:SF8">
    <property type="entry name" value="ESTRADIOL 17-BETA-DEHYDROGENASE 8-RELATED"/>
    <property type="match status" value="1"/>
</dbReference>
<dbReference type="AlphaFoldDB" id="A0AB39BJC3"/>
<evidence type="ECO:0000256" key="2">
    <source>
        <dbReference type="ARBA" id="ARBA00023002"/>
    </source>
</evidence>
<dbReference type="EC" id="1.1.1.-" evidence="3"/>
<dbReference type="CDD" id="cd05233">
    <property type="entry name" value="SDR_c"/>
    <property type="match status" value="1"/>
</dbReference>
<reference evidence="3" key="1">
    <citation type="submission" date="2024-05" db="EMBL/GenBank/DDBJ databases">
        <title>Herbiconiux sp. A18JL235.</title>
        <authorList>
            <person name="Zhang G."/>
        </authorList>
    </citation>
    <scope>NUCLEOTIDE SEQUENCE</scope>
    <source>
        <strain evidence="3">A18JL235</strain>
    </source>
</reference>
<dbReference type="PRINTS" id="PR00081">
    <property type="entry name" value="GDHRDH"/>
</dbReference>
<dbReference type="GO" id="GO:0016491">
    <property type="term" value="F:oxidoreductase activity"/>
    <property type="evidence" value="ECO:0007669"/>
    <property type="project" value="UniProtKB-KW"/>
</dbReference>
<dbReference type="FunFam" id="3.40.50.720:FF:000084">
    <property type="entry name" value="Short-chain dehydrogenase reductase"/>
    <property type="match status" value="1"/>
</dbReference>
<organism evidence="3">
    <name type="scientific">Herbiconiux sp. A18JL235</name>
    <dbReference type="NCBI Taxonomy" id="3152363"/>
    <lineage>
        <taxon>Bacteria</taxon>
        <taxon>Bacillati</taxon>
        <taxon>Actinomycetota</taxon>
        <taxon>Actinomycetes</taxon>
        <taxon>Micrococcales</taxon>
        <taxon>Microbacteriaceae</taxon>
        <taxon>Herbiconiux</taxon>
    </lineage>
</organism>
<comment type="similarity">
    <text evidence="1">Belongs to the short-chain dehydrogenases/reductases (SDR) family.</text>
</comment>
<accession>A0AB39BJC3</accession>
<dbReference type="EMBL" id="CP162511">
    <property type="protein sequence ID" value="XDI06742.1"/>
    <property type="molecule type" value="Genomic_DNA"/>
</dbReference>
<keyword evidence="2 3" id="KW-0560">Oxidoreductase</keyword>
<dbReference type="InterPro" id="IPR020904">
    <property type="entry name" value="Sc_DH/Rdtase_CS"/>
</dbReference>
<proteinExistence type="inferred from homology"/>
<sequence>MTYAGLEGKVAIVTGGTGGIGSAVVDRLSAAGAKLVIVDLDGDRAKAAADALDGEAIGVQADVSTEAGVDSYIEAAISTFGSADLHHLNAGIAGKPGVQLTDAAVDEWDAVMAVNLRGPFLGTRAALRHFVKTGTTGSIVVTASIASLRGAADLLAYTTSKHGVIGLVHGAAVYAGPIGVRVNGVAPGIVPTPIFGEAGIQDMKKRASTSPLRRAGEPDEVAAAVAFLLSDDSSYVTGAVLSVDGGASVQNTNRYGGGAGLWDPAGIDDDLVSAWRAGVEG</sequence>
<dbReference type="PANTHER" id="PTHR24321">
    <property type="entry name" value="DEHYDROGENASES, SHORT CHAIN"/>
    <property type="match status" value="1"/>
</dbReference>